<sequence length="124" mass="14188">MQDQNTSVVAEWFKASKYDLQPEKRVDKNDRFKISKKDNVENGLMKIMNLQPEDSAVYYCKLNGKFGPGKINAEKAVKRSRIKDTMIFIQALLLVAVVVTPLVLRHKQVSSTRMSKIIKEDSDV</sequence>
<keyword evidence="1" id="KW-0393">Immunoglobulin domain</keyword>
<evidence type="ECO:0000256" key="1">
    <source>
        <dbReference type="ARBA" id="ARBA00023319"/>
    </source>
</evidence>
<dbReference type="PANTHER" id="PTHR14334">
    <property type="entry name" value="B-CELL ANTIGEN RECEPTOR COMPLEX-ASSOCIATED PROTEIN"/>
    <property type="match status" value="1"/>
</dbReference>
<dbReference type="InterPro" id="IPR007110">
    <property type="entry name" value="Ig-like_dom"/>
</dbReference>
<dbReference type="InterPro" id="IPR013783">
    <property type="entry name" value="Ig-like_fold"/>
</dbReference>
<evidence type="ECO:0000256" key="2">
    <source>
        <dbReference type="SAM" id="Phobius"/>
    </source>
</evidence>
<name>A0A9Q1FSH5_SYNKA</name>
<reference evidence="4" key="1">
    <citation type="journal article" date="2023" name="Science">
        <title>Genome structures resolve the early diversification of teleost fishes.</title>
        <authorList>
            <person name="Parey E."/>
            <person name="Louis A."/>
            <person name="Montfort J."/>
            <person name="Bouchez O."/>
            <person name="Roques C."/>
            <person name="Iampietro C."/>
            <person name="Lluch J."/>
            <person name="Castinel A."/>
            <person name="Donnadieu C."/>
            <person name="Desvignes T."/>
            <person name="Floi Bucao C."/>
            <person name="Jouanno E."/>
            <person name="Wen M."/>
            <person name="Mejri S."/>
            <person name="Dirks R."/>
            <person name="Jansen H."/>
            <person name="Henkel C."/>
            <person name="Chen W.J."/>
            <person name="Zahm M."/>
            <person name="Cabau C."/>
            <person name="Klopp C."/>
            <person name="Thompson A.W."/>
            <person name="Robinson-Rechavi M."/>
            <person name="Braasch I."/>
            <person name="Lecointre G."/>
            <person name="Bobe J."/>
            <person name="Postlethwait J.H."/>
            <person name="Berthelot C."/>
            <person name="Roest Crollius H."/>
            <person name="Guiguen Y."/>
        </authorList>
    </citation>
    <scope>NUCLEOTIDE SEQUENCE</scope>
    <source>
        <strain evidence="4">WJC10195</strain>
    </source>
</reference>
<organism evidence="4 5">
    <name type="scientific">Synaphobranchus kaupii</name>
    <name type="common">Kaup's arrowtooth eel</name>
    <dbReference type="NCBI Taxonomy" id="118154"/>
    <lineage>
        <taxon>Eukaryota</taxon>
        <taxon>Metazoa</taxon>
        <taxon>Chordata</taxon>
        <taxon>Craniata</taxon>
        <taxon>Vertebrata</taxon>
        <taxon>Euteleostomi</taxon>
        <taxon>Actinopterygii</taxon>
        <taxon>Neopterygii</taxon>
        <taxon>Teleostei</taxon>
        <taxon>Anguilliformes</taxon>
        <taxon>Synaphobranchidae</taxon>
        <taxon>Synaphobranchus</taxon>
    </lineage>
</organism>
<dbReference type="InterPro" id="IPR036179">
    <property type="entry name" value="Ig-like_dom_sf"/>
</dbReference>
<dbReference type="Pfam" id="PF07686">
    <property type="entry name" value="V-set"/>
    <property type="match status" value="1"/>
</dbReference>
<dbReference type="SUPFAM" id="SSF48726">
    <property type="entry name" value="Immunoglobulin"/>
    <property type="match status" value="1"/>
</dbReference>
<dbReference type="AlphaFoldDB" id="A0A9Q1FSH5"/>
<feature type="domain" description="Ig-like" evidence="3">
    <location>
        <begin position="1"/>
        <end position="78"/>
    </location>
</feature>
<evidence type="ECO:0000259" key="3">
    <source>
        <dbReference type="PROSITE" id="PS50835"/>
    </source>
</evidence>
<dbReference type="PROSITE" id="PS50835">
    <property type="entry name" value="IG_LIKE"/>
    <property type="match status" value="1"/>
</dbReference>
<gene>
    <name evidence="4" type="ORF">SKAU_G00136690</name>
</gene>
<proteinExistence type="predicted"/>
<protein>
    <recommendedName>
        <fullName evidence="3">Ig-like domain-containing protein</fullName>
    </recommendedName>
</protein>
<evidence type="ECO:0000313" key="5">
    <source>
        <dbReference type="Proteomes" id="UP001152622"/>
    </source>
</evidence>
<comment type="caution">
    <text evidence="4">The sequence shown here is derived from an EMBL/GenBank/DDBJ whole genome shotgun (WGS) entry which is preliminary data.</text>
</comment>
<dbReference type="EMBL" id="JAINUF010000004">
    <property type="protein sequence ID" value="KAJ8364838.1"/>
    <property type="molecule type" value="Genomic_DNA"/>
</dbReference>
<dbReference type="PANTHER" id="PTHR14334:SF2">
    <property type="entry name" value="B-CELL ANTIGEN RECEPTOR COMPLEX-ASSOCIATED PROTEIN BETA CHAIN"/>
    <property type="match status" value="1"/>
</dbReference>
<dbReference type="GO" id="GO:0030183">
    <property type="term" value="P:B cell differentiation"/>
    <property type="evidence" value="ECO:0007669"/>
    <property type="project" value="TreeGrafter"/>
</dbReference>
<feature type="transmembrane region" description="Helical" evidence="2">
    <location>
        <begin position="85"/>
        <end position="104"/>
    </location>
</feature>
<dbReference type="GO" id="GO:0050853">
    <property type="term" value="P:B cell receptor signaling pathway"/>
    <property type="evidence" value="ECO:0007669"/>
    <property type="project" value="TreeGrafter"/>
</dbReference>
<keyword evidence="2" id="KW-1133">Transmembrane helix</keyword>
<dbReference type="Proteomes" id="UP001152622">
    <property type="component" value="Chromosome 4"/>
</dbReference>
<dbReference type="GO" id="GO:0009897">
    <property type="term" value="C:external side of plasma membrane"/>
    <property type="evidence" value="ECO:0007669"/>
    <property type="project" value="TreeGrafter"/>
</dbReference>
<keyword evidence="2" id="KW-0472">Membrane</keyword>
<keyword evidence="2" id="KW-0812">Transmembrane</keyword>
<keyword evidence="5" id="KW-1185">Reference proteome</keyword>
<dbReference type="Gene3D" id="2.60.40.10">
    <property type="entry name" value="Immunoglobulins"/>
    <property type="match status" value="1"/>
</dbReference>
<dbReference type="OrthoDB" id="9894386at2759"/>
<dbReference type="GO" id="GO:0019815">
    <property type="term" value="C:B cell receptor complex"/>
    <property type="evidence" value="ECO:0007669"/>
    <property type="project" value="TreeGrafter"/>
</dbReference>
<accession>A0A9Q1FSH5</accession>
<evidence type="ECO:0000313" key="4">
    <source>
        <dbReference type="EMBL" id="KAJ8364838.1"/>
    </source>
</evidence>
<dbReference type="InterPro" id="IPR013106">
    <property type="entry name" value="Ig_V-set"/>
</dbReference>